<dbReference type="InterPro" id="IPR011545">
    <property type="entry name" value="DEAD/DEAH_box_helicase_dom"/>
</dbReference>
<organism evidence="7 8">
    <name type="scientific">Dendrothele bispora (strain CBS 962.96)</name>
    <dbReference type="NCBI Taxonomy" id="1314807"/>
    <lineage>
        <taxon>Eukaryota</taxon>
        <taxon>Fungi</taxon>
        <taxon>Dikarya</taxon>
        <taxon>Basidiomycota</taxon>
        <taxon>Agaricomycotina</taxon>
        <taxon>Agaricomycetes</taxon>
        <taxon>Agaricomycetidae</taxon>
        <taxon>Agaricales</taxon>
        <taxon>Agaricales incertae sedis</taxon>
        <taxon>Dendrothele</taxon>
    </lineage>
</organism>
<gene>
    <name evidence="7" type="ORF">K435DRAFT_897694</name>
</gene>
<feature type="domain" description="Helicase ATP-binding" evidence="6">
    <location>
        <begin position="39"/>
        <end position="222"/>
    </location>
</feature>
<evidence type="ECO:0000256" key="2">
    <source>
        <dbReference type="ARBA" id="ARBA00023125"/>
    </source>
</evidence>
<dbReference type="Gene3D" id="3.40.50.300">
    <property type="entry name" value="P-loop containing nucleotide triphosphate hydrolases"/>
    <property type="match status" value="2"/>
</dbReference>
<comment type="catalytic activity">
    <reaction evidence="4">
        <text>Couples ATP hydrolysis with the unwinding of duplex DNA by translocating in the 3'-5' direction.</text>
        <dbReference type="EC" id="5.6.2.4"/>
    </reaction>
</comment>
<dbReference type="InterPro" id="IPR014001">
    <property type="entry name" value="Helicase_ATP-bd"/>
</dbReference>
<proteinExistence type="inferred from homology"/>
<evidence type="ECO:0000313" key="7">
    <source>
        <dbReference type="EMBL" id="THU95226.1"/>
    </source>
</evidence>
<keyword evidence="2" id="KW-0238">DNA-binding</keyword>
<evidence type="ECO:0000259" key="6">
    <source>
        <dbReference type="PROSITE" id="PS51192"/>
    </source>
</evidence>
<dbReference type="SUPFAM" id="SSF52540">
    <property type="entry name" value="P-loop containing nucleoside triphosphate hydrolases"/>
    <property type="match status" value="1"/>
</dbReference>
<keyword evidence="7" id="KW-0378">Hydrolase</keyword>
<name>A0A4S8LZQ2_DENBC</name>
<evidence type="ECO:0000256" key="4">
    <source>
        <dbReference type="ARBA" id="ARBA00034617"/>
    </source>
</evidence>
<dbReference type="PANTHER" id="PTHR13710">
    <property type="entry name" value="DNA HELICASE RECQ FAMILY MEMBER"/>
    <property type="match status" value="1"/>
</dbReference>
<evidence type="ECO:0000256" key="3">
    <source>
        <dbReference type="ARBA" id="ARBA00023235"/>
    </source>
</evidence>
<dbReference type="GO" id="GO:0005524">
    <property type="term" value="F:ATP binding"/>
    <property type="evidence" value="ECO:0007669"/>
    <property type="project" value="UniProtKB-KW"/>
</dbReference>
<dbReference type="CDD" id="cd18785">
    <property type="entry name" value="SF2_C"/>
    <property type="match status" value="1"/>
</dbReference>
<dbReference type="GO" id="GO:0009378">
    <property type="term" value="F:four-way junction helicase activity"/>
    <property type="evidence" value="ECO:0007669"/>
    <property type="project" value="TreeGrafter"/>
</dbReference>
<comment type="similarity">
    <text evidence="1">Belongs to the helicase family. RecQ subfamily.</text>
</comment>
<dbReference type="InterPro" id="IPR027417">
    <property type="entry name" value="P-loop_NTPase"/>
</dbReference>
<keyword evidence="3" id="KW-0413">Isomerase</keyword>
<dbReference type="GO" id="GO:0005737">
    <property type="term" value="C:cytoplasm"/>
    <property type="evidence" value="ECO:0007669"/>
    <property type="project" value="TreeGrafter"/>
</dbReference>
<dbReference type="SMART" id="SM00487">
    <property type="entry name" value="DEXDc"/>
    <property type="match status" value="1"/>
</dbReference>
<dbReference type="GO" id="GO:0016787">
    <property type="term" value="F:hydrolase activity"/>
    <property type="evidence" value="ECO:0007669"/>
    <property type="project" value="UniProtKB-KW"/>
</dbReference>
<evidence type="ECO:0000256" key="1">
    <source>
        <dbReference type="ARBA" id="ARBA00005446"/>
    </source>
</evidence>
<protein>
    <recommendedName>
        <fullName evidence="5">DNA 3'-5' helicase</fullName>
        <ecNumber evidence="5">5.6.2.4</ecNumber>
    </recommendedName>
</protein>
<dbReference type="OrthoDB" id="3260945at2759"/>
<dbReference type="Proteomes" id="UP000297245">
    <property type="component" value="Unassembled WGS sequence"/>
</dbReference>
<dbReference type="PANTHER" id="PTHR13710:SF105">
    <property type="entry name" value="ATP-DEPENDENT DNA HELICASE Q1"/>
    <property type="match status" value="1"/>
</dbReference>
<dbReference type="EC" id="5.6.2.4" evidence="5"/>
<sequence length="546" mass="61828">MTSNIAFSSNEGQQVLNNIVKKRIPQWGLGLRPFQLESIPLILDNLDLFAITATGDGKSALFAIPILVHDEIFNNSSSYPSFHVPIRQDPIGIVVTPTKGLANNIVKELQDQFGILAFAYTHENISTARREGRDINKEIADCCYRIICVDPEHLREPEWIRISDSPKFCSNVVFGCAEEAHIIDEWGSTFRDMFRHIGAFFRGRLPSSISVFAITATMIPGTPFQSVCQSLGFLGPRFHLIRRSNECPNVQISFKTLNSALGGKEFSQLLPYLNQQRKTIIHVRTIELGYRIFVYLFRNAPQTSNRHHRMRMYHSLAPEKYNQKTIELLSTDPRCQIVIATKAFSLGIHAETLLDSITVGLLDTQCELDQCGGRVGRNRAMNARRIIFVSPQDITKAQKVISGKYYFFLASPKATSDRTRAQFLTEKTCRVSCLNQIYANPPSTTSYLDCIQAKRRLPCDLCRSRYNLLDLESFEFPPSPGSQNLTPFIIPSTTILTVKEKKKVDDIGCNLSGGVTYLVHFTQDVDVICLLFQKRTKRVFFEFMNT</sequence>
<keyword evidence="8" id="KW-1185">Reference proteome</keyword>
<dbReference type="GO" id="GO:0043138">
    <property type="term" value="F:3'-5' DNA helicase activity"/>
    <property type="evidence" value="ECO:0007669"/>
    <property type="project" value="UniProtKB-EC"/>
</dbReference>
<dbReference type="PROSITE" id="PS51192">
    <property type="entry name" value="HELICASE_ATP_BIND_1"/>
    <property type="match status" value="1"/>
</dbReference>
<evidence type="ECO:0000313" key="8">
    <source>
        <dbReference type="Proteomes" id="UP000297245"/>
    </source>
</evidence>
<accession>A0A4S8LZQ2</accession>
<reference evidence="7 8" key="1">
    <citation type="journal article" date="2019" name="Nat. Ecol. Evol.">
        <title>Megaphylogeny resolves global patterns of mushroom evolution.</title>
        <authorList>
            <person name="Varga T."/>
            <person name="Krizsan K."/>
            <person name="Foldi C."/>
            <person name="Dima B."/>
            <person name="Sanchez-Garcia M."/>
            <person name="Sanchez-Ramirez S."/>
            <person name="Szollosi G.J."/>
            <person name="Szarkandi J.G."/>
            <person name="Papp V."/>
            <person name="Albert L."/>
            <person name="Andreopoulos W."/>
            <person name="Angelini C."/>
            <person name="Antonin V."/>
            <person name="Barry K.W."/>
            <person name="Bougher N.L."/>
            <person name="Buchanan P."/>
            <person name="Buyck B."/>
            <person name="Bense V."/>
            <person name="Catcheside P."/>
            <person name="Chovatia M."/>
            <person name="Cooper J."/>
            <person name="Damon W."/>
            <person name="Desjardin D."/>
            <person name="Finy P."/>
            <person name="Geml J."/>
            <person name="Haridas S."/>
            <person name="Hughes K."/>
            <person name="Justo A."/>
            <person name="Karasinski D."/>
            <person name="Kautmanova I."/>
            <person name="Kiss B."/>
            <person name="Kocsube S."/>
            <person name="Kotiranta H."/>
            <person name="LaButti K.M."/>
            <person name="Lechner B.E."/>
            <person name="Liimatainen K."/>
            <person name="Lipzen A."/>
            <person name="Lukacs Z."/>
            <person name="Mihaltcheva S."/>
            <person name="Morgado L.N."/>
            <person name="Niskanen T."/>
            <person name="Noordeloos M.E."/>
            <person name="Ohm R.A."/>
            <person name="Ortiz-Santana B."/>
            <person name="Ovrebo C."/>
            <person name="Racz N."/>
            <person name="Riley R."/>
            <person name="Savchenko A."/>
            <person name="Shiryaev A."/>
            <person name="Soop K."/>
            <person name="Spirin V."/>
            <person name="Szebenyi C."/>
            <person name="Tomsovsky M."/>
            <person name="Tulloss R.E."/>
            <person name="Uehling J."/>
            <person name="Grigoriev I.V."/>
            <person name="Vagvolgyi C."/>
            <person name="Papp T."/>
            <person name="Martin F.M."/>
            <person name="Miettinen O."/>
            <person name="Hibbett D.S."/>
            <person name="Nagy L.G."/>
        </authorList>
    </citation>
    <scope>NUCLEOTIDE SEQUENCE [LARGE SCALE GENOMIC DNA]</scope>
    <source>
        <strain evidence="7 8">CBS 962.96</strain>
    </source>
</reference>
<evidence type="ECO:0000256" key="5">
    <source>
        <dbReference type="ARBA" id="ARBA00034808"/>
    </source>
</evidence>
<dbReference type="Pfam" id="PF00270">
    <property type="entry name" value="DEAD"/>
    <property type="match status" value="1"/>
</dbReference>
<dbReference type="EMBL" id="ML179205">
    <property type="protein sequence ID" value="THU95226.1"/>
    <property type="molecule type" value="Genomic_DNA"/>
</dbReference>
<dbReference type="GO" id="GO:0000724">
    <property type="term" value="P:double-strand break repair via homologous recombination"/>
    <property type="evidence" value="ECO:0007669"/>
    <property type="project" value="TreeGrafter"/>
</dbReference>
<dbReference type="AlphaFoldDB" id="A0A4S8LZQ2"/>
<dbReference type="GO" id="GO:0003677">
    <property type="term" value="F:DNA binding"/>
    <property type="evidence" value="ECO:0007669"/>
    <property type="project" value="UniProtKB-KW"/>
</dbReference>
<dbReference type="GO" id="GO:0005694">
    <property type="term" value="C:chromosome"/>
    <property type="evidence" value="ECO:0007669"/>
    <property type="project" value="TreeGrafter"/>
</dbReference>